<evidence type="ECO:0000313" key="3">
    <source>
        <dbReference type="Proteomes" id="UP000199103"/>
    </source>
</evidence>
<protein>
    <submittedName>
        <fullName evidence="2">RecB family nuclease, putative, TM0106 family</fullName>
    </submittedName>
</protein>
<gene>
    <name evidence="2" type="ORF">SAMN04489812_3427</name>
</gene>
<dbReference type="STRING" id="630515.SAMN04489812_3427"/>
<dbReference type="InterPro" id="IPR019993">
    <property type="entry name" value="RecB_nuclease_TM0106_put"/>
</dbReference>
<dbReference type="EMBL" id="LT629772">
    <property type="protein sequence ID" value="SDS90308.1"/>
    <property type="molecule type" value="Genomic_DNA"/>
</dbReference>
<dbReference type="Pfam" id="PF13482">
    <property type="entry name" value="RNase_H_2"/>
    <property type="match status" value="1"/>
</dbReference>
<dbReference type="InterPro" id="IPR038720">
    <property type="entry name" value="YprB_RNase_H-like_dom"/>
</dbReference>
<dbReference type="Proteomes" id="UP000199103">
    <property type="component" value="Chromosome I"/>
</dbReference>
<accession>A0A1H1VZ77</accession>
<dbReference type="AlphaFoldDB" id="A0A1H1VZ77"/>
<reference evidence="2 3" key="1">
    <citation type="submission" date="2016-10" db="EMBL/GenBank/DDBJ databases">
        <authorList>
            <person name="de Groot N.N."/>
        </authorList>
    </citation>
    <scope>NUCLEOTIDE SEQUENCE [LARGE SCALE GENOMIC DNA]</scope>
    <source>
        <strain evidence="2 3">DSM 21800</strain>
    </source>
</reference>
<dbReference type="OrthoDB" id="3274988at2"/>
<organism evidence="2 3">
    <name type="scientific">Microlunatus soli</name>
    <dbReference type="NCBI Taxonomy" id="630515"/>
    <lineage>
        <taxon>Bacteria</taxon>
        <taxon>Bacillati</taxon>
        <taxon>Actinomycetota</taxon>
        <taxon>Actinomycetes</taxon>
        <taxon>Propionibacteriales</taxon>
        <taxon>Propionibacteriaceae</taxon>
        <taxon>Microlunatus</taxon>
    </lineage>
</organism>
<feature type="domain" description="YprB ribonuclease H-like" evidence="1">
    <location>
        <begin position="389"/>
        <end position="570"/>
    </location>
</feature>
<evidence type="ECO:0000259" key="1">
    <source>
        <dbReference type="Pfam" id="PF13482"/>
    </source>
</evidence>
<dbReference type="NCBIfam" id="TIGR03491">
    <property type="entry name" value="TM0106 family RecB-like putative nuclease"/>
    <property type="match status" value="1"/>
</dbReference>
<keyword evidence="3" id="KW-1185">Reference proteome</keyword>
<dbReference type="SUPFAM" id="SSF53098">
    <property type="entry name" value="Ribonuclease H-like"/>
    <property type="match status" value="1"/>
</dbReference>
<dbReference type="RefSeq" id="WP_157683525.1">
    <property type="nucleotide sequence ID" value="NZ_LT629772.1"/>
</dbReference>
<evidence type="ECO:0000313" key="2">
    <source>
        <dbReference type="EMBL" id="SDS90308.1"/>
    </source>
</evidence>
<proteinExistence type="predicted"/>
<name>A0A1H1VZ77_9ACTN</name>
<dbReference type="InterPro" id="IPR012337">
    <property type="entry name" value="RNaseH-like_sf"/>
</dbReference>
<sequence>MIVLGAYAARSCAVKTHNAFDPTIQAPIREPDEALTELFEGGEQFRDAVINRLVGAAGGQVIDLRLADELPAHIQSGACAEAAASGAELIIGGLLPRDPDHHRVGRPDVLIRGADRADGRPGYHVLEIKMHKIHERKRPTTVRRPNTSVLVSPFTAPAPEHADEIDGYGFRTGSREADLIQLAHYHRMLIDLGWDAPGRPYAGLVGTDDWSAEDLITWMDLDEPLLRTFSRTGPSGWTARSALVRYDHEHAFRVDVATAAAQQGHNGASPRLLVQPIVTDECSRCQWWDHCRSQLPDDDVSLRIGKGALDVREIATLRSRGISTVSDLAGVDLDQLLEWYLPEVTHRAGAEERLRRAAHRASLIIDGVHFERITSGPIDVPGAAIEIDFDIETTAEGSIYLWGFRTHQGGSTDGAYQPFVDFSDPDADTERQLAVRALSWLREQAEGEESVRVYHYSGFEVAALRRLAEAHPDEPIFGWALEFAATSFCDLFPVIKENFFGVDGIGLKPVATLAAGFNWRDDDAGGLNSTRWFIDAVHAESAEQRELARTRVLQYNEDDVIATAVVRAWLRAR</sequence>